<feature type="non-terminal residue" evidence="1">
    <location>
        <position position="1"/>
    </location>
</feature>
<dbReference type="Proteomes" id="UP000230956">
    <property type="component" value="Unassembled WGS sequence"/>
</dbReference>
<evidence type="ECO:0008006" key="3">
    <source>
        <dbReference type="Google" id="ProtNLM"/>
    </source>
</evidence>
<dbReference type="SUPFAM" id="SSF55961">
    <property type="entry name" value="Bet v1-like"/>
    <property type="match status" value="1"/>
</dbReference>
<dbReference type="Gene3D" id="3.30.530.20">
    <property type="match status" value="1"/>
</dbReference>
<evidence type="ECO:0000313" key="2">
    <source>
        <dbReference type="Proteomes" id="UP000230956"/>
    </source>
</evidence>
<name>A0A2M7T572_9ACTN</name>
<reference evidence="2" key="1">
    <citation type="submission" date="2017-09" db="EMBL/GenBank/DDBJ databases">
        <title>Depth-based differentiation of microbial function through sediment-hosted aquifers and enrichment of novel symbionts in the deep terrestrial subsurface.</title>
        <authorList>
            <person name="Probst A.J."/>
            <person name="Ladd B."/>
            <person name="Jarett J.K."/>
            <person name="Geller-Mcgrath D.E."/>
            <person name="Sieber C.M.K."/>
            <person name="Emerson J.B."/>
            <person name="Anantharaman K."/>
            <person name="Thomas B.C."/>
            <person name="Malmstrom R."/>
            <person name="Stieglmeier M."/>
            <person name="Klingl A."/>
            <person name="Woyke T."/>
            <person name="Ryan C.M."/>
            <person name="Banfield J.F."/>
        </authorList>
    </citation>
    <scope>NUCLEOTIDE SEQUENCE [LARGE SCALE GENOMIC DNA]</scope>
</reference>
<protein>
    <recommendedName>
        <fullName evidence="3">Cyclase</fullName>
    </recommendedName>
</protein>
<dbReference type="InterPro" id="IPR023393">
    <property type="entry name" value="START-like_dom_sf"/>
</dbReference>
<sequence length="91" mass="10194">FEAEVDQLKPNKLISWHSVTNVKHFGSVYFDQGNGGTTVTLRLLFDTENLADALIEDLDLSRGEFEGALEEALAGYKAYCEQMWRAIPSVI</sequence>
<dbReference type="AlphaFoldDB" id="A0A2M7T572"/>
<dbReference type="EMBL" id="PFNG01000251">
    <property type="protein sequence ID" value="PIZ35179.1"/>
    <property type="molecule type" value="Genomic_DNA"/>
</dbReference>
<gene>
    <name evidence="1" type="ORF">COY37_10875</name>
</gene>
<comment type="caution">
    <text evidence="1">The sequence shown here is derived from an EMBL/GenBank/DDBJ whole genome shotgun (WGS) entry which is preliminary data.</text>
</comment>
<accession>A0A2M7T572</accession>
<organism evidence="1 2">
    <name type="scientific">Candidatus Aquicultor secundus</name>
    <dbReference type="NCBI Taxonomy" id="1973895"/>
    <lineage>
        <taxon>Bacteria</taxon>
        <taxon>Bacillati</taxon>
        <taxon>Actinomycetota</taxon>
        <taxon>Candidatus Aquicultoria</taxon>
        <taxon>Candidatus Aquicultorales</taxon>
        <taxon>Candidatus Aquicultoraceae</taxon>
        <taxon>Candidatus Aquicultor</taxon>
    </lineage>
</organism>
<proteinExistence type="predicted"/>
<evidence type="ECO:0000313" key="1">
    <source>
        <dbReference type="EMBL" id="PIZ35179.1"/>
    </source>
</evidence>